<dbReference type="EnsemblMetazoa" id="ISCW007030-RA">
    <property type="protein sequence ID" value="ISCW007030-PA"/>
    <property type="gene ID" value="ISCW007030"/>
</dbReference>
<dbReference type="VEuPathDB" id="VectorBase:ISCP_014104"/>
<evidence type="ECO:0000256" key="3">
    <source>
        <dbReference type="ARBA" id="ARBA00022537"/>
    </source>
</evidence>
<dbReference type="VEuPathDB" id="VectorBase:ISCI007030"/>
<evidence type="ECO:0000313" key="10">
    <source>
        <dbReference type="EMBL" id="EEC10060.1"/>
    </source>
</evidence>
<evidence type="ECO:0000256" key="5">
    <source>
        <dbReference type="ARBA" id="ARBA00023028"/>
    </source>
</evidence>
<dbReference type="EMBL" id="ABJB010690451">
    <property type="status" value="NOT_ANNOTATED_CDS"/>
    <property type="molecule type" value="Genomic_DNA"/>
</dbReference>
<dbReference type="PANTHER" id="PTHR46680">
    <property type="entry name" value="NF-KAPPA-B INHIBITOR ALPHA"/>
    <property type="match status" value="1"/>
</dbReference>
<dbReference type="SMART" id="SM00248">
    <property type="entry name" value="ANK"/>
    <property type="match status" value="5"/>
</dbReference>
<evidence type="ECO:0000256" key="7">
    <source>
        <dbReference type="ARBA" id="ARBA00023298"/>
    </source>
</evidence>
<dbReference type="GO" id="GO:0051059">
    <property type="term" value="F:NF-kappaB binding"/>
    <property type="evidence" value="ECO:0000318"/>
    <property type="project" value="GO_Central"/>
</dbReference>
<dbReference type="GO" id="GO:0140311">
    <property type="term" value="F:protein sequestering activity"/>
    <property type="evidence" value="ECO:0000318"/>
    <property type="project" value="GO_Central"/>
</dbReference>
<feature type="repeat" description="ANK" evidence="8">
    <location>
        <begin position="266"/>
        <end position="298"/>
    </location>
</feature>
<dbReference type="Pfam" id="PF12796">
    <property type="entry name" value="Ank_2"/>
    <property type="match status" value="1"/>
</dbReference>
<dbReference type="PROSITE" id="PS50088">
    <property type="entry name" value="ANK_REPEAT"/>
    <property type="match status" value="3"/>
</dbReference>
<dbReference type="PaxDb" id="6945-B7PTY8"/>
<evidence type="ECO:0000313" key="12">
    <source>
        <dbReference type="Proteomes" id="UP000001555"/>
    </source>
</evidence>
<feature type="region of interest" description="Disordered" evidence="9">
    <location>
        <begin position="1"/>
        <end position="101"/>
    </location>
</feature>
<dbReference type="PROSITE" id="PS50297">
    <property type="entry name" value="ANK_REP_REGION"/>
    <property type="match status" value="3"/>
</dbReference>
<evidence type="ECO:0000256" key="6">
    <source>
        <dbReference type="ARBA" id="ARBA00023043"/>
    </source>
</evidence>
<dbReference type="EMBL" id="DS789268">
    <property type="protein sequence ID" value="EEC10060.1"/>
    <property type="molecule type" value="Genomic_DNA"/>
</dbReference>
<dbReference type="OrthoDB" id="10254947at2759"/>
<keyword evidence="7" id="KW-1053">Target membrane</keyword>
<dbReference type="EMBL" id="ABJB010415866">
    <property type="status" value="NOT_ANNOTATED_CDS"/>
    <property type="molecule type" value="Genomic_DNA"/>
</dbReference>
<comment type="subcellular location">
    <subcellularLocation>
        <location evidence="1">Target cell membrane</location>
    </subcellularLocation>
</comment>
<protein>
    <submittedName>
        <fullName evidence="10 11">NF-kappaB inhibitor IkappaB, putative</fullName>
        <ecNumber evidence="10">1.3.1.74</ecNumber>
    </submittedName>
</protein>
<dbReference type="GO" id="GO:0006887">
    <property type="term" value="P:exocytosis"/>
    <property type="evidence" value="ECO:0007669"/>
    <property type="project" value="UniProtKB-KW"/>
</dbReference>
<dbReference type="EMBL" id="ABJB011055268">
    <property type="status" value="NOT_ANNOTATED_CDS"/>
    <property type="molecule type" value="Genomic_DNA"/>
</dbReference>
<dbReference type="InParanoid" id="B7PTY8"/>
<dbReference type="PANTHER" id="PTHR46680:SF3">
    <property type="entry name" value="NF-KAPPA-B INHIBITOR CACTUS"/>
    <property type="match status" value="1"/>
</dbReference>
<dbReference type="AlphaFoldDB" id="B7PTY8"/>
<evidence type="ECO:0000256" key="2">
    <source>
        <dbReference type="ARBA" id="ARBA00022483"/>
    </source>
</evidence>
<sequence length="363" mass="39314">MLAMPTAAPDSRCEEDNVGHRASPAPQPEREIGRAPEVFPGSEVPSTTGEGVREKRKRSRSRSGQTAADSGVVCDEPARTRDSQSSEESATSDYSSGSSSCAEQSDAMLLSAQHRTDRAPLLLRQGALQQALLLKRARRCARQEHRRTLELQYALLSDADGDRPLHIAVLHHDVLLVQRLCRLTKAAGASVDVFNGLRQTPLHLALIVGNFPAVEVLLREGASVLLRDRHGNTALHLALKYPSLPCLQLVLRHKLVSRIVDALDFDGYSPLHLAVLLDKPEVVNLLVKANCDLNVPDGRSGRTPLYHAIALQQEHLVKQLVAQGASTEATDYAGHSCLALAKEAKSPCLPLLQGKVAPLPLCS</sequence>
<keyword evidence="10" id="KW-0560">Oxidoreductase</keyword>
<dbReference type="GO" id="GO:0032440">
    <property type="term" value="F:2-alkenal reductase [NAD(P)H] activity"/>
    <property type="evidence" value="ECO:0007669"/>
    <property type="project" value="UniProtKB-EC"/>
</dbReference>
<dbReference type="InterPro" id="IPR051070">
    <property type="entry name" value="NF-kappa-B_inhibitor"/>
</dbReference>
<accession>B7PTY8</accession>
<dbReference type="InterPro" id="IPR002110">
    <property type="entry name" value="Ankyrin_rpt"/>
</dbReference>
<dbReference type="GO" id="GO:0005829">
    <property type="term" value="C:cytosol"/>
    <property type="evidence" value="ECO:0000318"/>
    <property type="project" value="GO_Central"/>
</dbReference>
<evidence type="ECO:0000256" key="4">
    <source>
        <dbReference type="ARBA" id="ARBA00022737"/>
    </source>
</evidence>
<organism>
    <name type="scientific">Ixodes scapularis</name>
    <name type="common">Black-legged tick</name>
    <name type="synonym">Deer tick</name>
    <dbReference type="NCBI Taxonomy" id="6945"/>
    <lineage>
        <taxon>Eukaryota</taxon>
        <taxon>Metazoa</taxon>
        <taxon>Ecdysozoa</taxon>
        <taxon>Arthropoda</taxon>
        <taxon>Chelicerata</taxon>
        <taxon>Arachnida</taxon>
        <taxon>Acari</taxon>
        <taxon>Parasitiformes</taxon>
        <taxon>Ixodida</taxon>
        <taxon>Ixodoidea</taxon>
        <taxon>Ixodidae</taxon>
        <taxon>Ixodinae</taxon>
        <taxon>Ixodes</taxon>
    </lineage>
</organism>
<keyword evidence="6 8" id="KW-0040">ANK repeat</keyword>
<reference evidence="11" key="2">
    <citation type="submission" date="2020-05" db="UniProtKB">
        <authorList>
            <consortium name="EnsemblMetazoa"/>
        </authorList>
    </citation>
    <scope>IDENTIFICATION</scope>
    <source>
        <strain evidence="11">wikel</strain>
    </source>
</reference>
<dbReference type="EMBL" id="ABJB010750707">
    <property type="status" value="NOT_ANNOTATED_CDS"/>
    <property type="molecule type" value="Genomic_DNA"/>
</dbReference>
<keyword evidence="4" id="KW-0677">Repeat</keyword>
<keyword evidence="12" id="KW-1185">Reference proteome</keyword>
<dbReference type="GO" id="GO:0044218">
    <property type="term" value="C:other organism cell membrane"/>
    <property type="evidence" value="ECO:0007669"/>
    <property type="project" value="UniProtKB-KW"/>
</dbReference>
<keyword evidence="2" id="KW-0268">Exocytosis</keyword>
<evidence type="ECO:0000256" key="8">
    <source>
        <dbReference type="PROSITE-ProRule" id="PRU00023"/>
    </source>
</evidence>
<feature type="compositionally biased region" description="Low complexity" evidence="9">
    <location>
        <begin position="86"/>
        <end position="100"/>
    </location>
</feature>
<dbReference type="InterPro" id="IPR036770">
    <property type="entry name" value="Ankyrin_rpt-contain_sf"/>
</dbReference>
<keyword evidence="7" id="KW-0472">Membrane</keyword>
<gene>
    <name evidence="11" type="primary">8031320</name>
    <name evidence="10" type="ORF">IscW_ISCW007030</name>
</gene>
<dbReference type="GO" id="GO:0043124">
    <property type="term" value="P:negative regulation of canonical NF-kappaB signal transduction"/>
    <property type="evidence" value="ECO:0000318"/>
    <property type="project" value="GO_Central"/>
</dbReference>
<proteinExistence type="predicted"/>
<keyword evidence="3" id="KW-1052">Target cell membrane</keyword>
<name>B7PTY8_IXOSC</name>
<dbReference type="GO" id="GO:0044231">
    <property type="term" value="C:host cell presynaptic membrane"/>
    <property type="evidence" value="ECO:0007669"/>
    <property type="project" value="UniProtKB-KW"/>
</dbReference>
<keyword evidence="5" id="KW-0638">Presynaptic neurotoxin</keyword>
<feature type="repeat" description="ANK" evidence="8">
    <location>
        <begin position="300"/>
        <end position="332"/>
    </location>
</feature>
<evidence type="ECO:0000256" key="9">
    <source>
        <dbReference type="SAM" id="MobiDB-lite"/>
    </source>
</evidence>
<feature type="repeat" description="ANK" evidence="8">
    <location>
        <begin position="197"/>
        <end position="229"/>
    </location>
</feature>
<evidence type="ECO:0000313" key="11">
    <source>
        <dbReference type="EnsemblMetazoa" id="ISCW007030-PA"/>
    </source>
</evidence>
<keyword evidence="5" id="KW-0800">Toxin</keyword>
<dbReference type="STRING" id="6945.B7PTY8"/>
<dbReference type="HOGENOM" id="CLU_763500_0_0_1"/>
<dbReference type="VEuPathDB" id="VectorBase:ISCW007030"/>
<dbReference type="Proteomes" id="UP000001555">
    <property type="component" value="Unassembled WGS sequence"/>
</dbReference>
<dbReference type="EC" id="1.3.1.74" evidence="10"/>
<evidence type="ECO:0000256" key="1">
    <source>
        <dbReference type="ARBA" id="ARBA00004175"/>
    </source>
</evidence>
<dbReference type="KEGG" id="isc:8031320"/>
<keyword evidence="5" id="KW-0528">Neurotoxin</keyword>
<dbReference type="Gene3D" id="1.25.40.20">
    <property type="entry name" value="Ankyrin repeat-containing domain"/>
    <property type="match status" value="1"/>
</dbReference>
<dbReference type="EMBL" id="ABJB010841971">
    <property type="status" value="NOT_ANNOTATED_CDS"/>
    <property type="molecule type" value="Genomic_DNA"/>
</dbReference>
<dbReference type="SUPFAM" id="SSF48403">
    <property type="entry name" value="Ankyrin repeat"/>
    <property type="match status" value="1"/>
</dbReference>
<dbReference type="Pfam" id="PF00023">
    <property type="entry name" value="Ank"/>
    <property type="match status" value="1"/>
</dbReference>
<reference evidence="10 12" key="1">
    <citation type="submission" date="2008-03" db="EMBL/GenBank/DDBJ databases">
        <title>Annotation of Ixodes scapularis.</title>
        <authorList>
            <consortium name="Ixodes scapularis Genome Project Consortium"/>
            <person name="Caler E."/>
            <person name="Hannick L.I."/>
            <person name="Bidwell S."/>
            <person name="Joardar V."/>
            <person name="Thiagarajan M."/>
            <person name="Amedeo P."/>
            <person name="Galinsky K.J."/>
            <person name="Schobel S."/>
            <person name="Inman J."/>
            <person name="Hostetler J."/>
            <person name="Miller J."/>
            <person name="Hammond M."/>
            <person name="Megy K."/>
            <person name="Lawson D."/>
            <person name="Kodira C."/>
            <person name="Sutton G."/>
            <person name="Meyer J."/>
            <person name="Hill C.A."/>
            <person name="Birren B."/>
            <person name="Nene V."/>
            <person name="Collins F."/>
            <person name="Alarcon-Chaidez F."/>
            <person name="Wikel S."/>
            <person name="Strausberg R."/>
        </authorList>
    </citation>
    <scope>NUCLEOTIDE SEQUENCE [LARGE SCALE GENOMIC DNA]</scope>
    <source>
        <strain evidence="12">Wikel</strain>
        <strain evidence="10">Wikel colony</strain>
    </source>
</reference>